<comment type="caution">
    <text evidence="9">The sequence shown here is derived from an EMBL/GenBank/DDBJ whole genome shotgun (WGS) entry which is preliminary data.</text>
</comment>
<dbReference type="GO" id="GO:0015288">
    <property type="term" value="F:porin activity"/>
    <property type="evidence" value="ECO:0007669"/>
    <property type="project" value="TreeGrafter"/>
</dbReference>
<evidence type="ECO:0000256" key="6">
    <source>
        <dbReference type="ARBA" id="ARBA00023136"/>
    </source>
</evidence>
<evidence type="ECO:0000256" key="4">
    <source>
        <dbReference type="ARBA" id="ARBA00022452"/>
    </source>
</evidence>
<dbReference type="Gene3D" id="1.20.1600.10">
    <property type="entry name" value="Outer membrane efflux proteins (OEP)"/>
    <property type="match status" value="1"/>
</dbReference>
<dbReference type="SUPFAM" id="SSF56954">
    <property type="entry name" value="Outer membrane efflux proteins (OEP)"/>
    <property type="match status" value="1"/>
</dbReference>
<feature type="coiled-coil region" evidence="8">
    <location>
        <begin position="226"/>
        <end position="253"/>
    </location>
</feature>
<dbReference type="GO" id="GO:0009279">
    <property type="term" value="C:cell outer membrane"/>
    <property type="evidence" value="ECO:0007669"/>
    <property type="project" value="UniProtKB-SubCell"/>
</dbReference>
<evidence type="ECO:0000313" key="9">
    <source>
        <dbReference type="EMBL" id="GET32657.1"/>
    </source>
</evidence>
<keyword evidence="7" id="KW-0998">Cell outer membrane</keyword>
<keyword evidence="10" id="KW-1185">Reference proteome</keyword>
<keyword evidence="5" id="KW-0812">Transmembrane</keyword>
<protein>
    <submittedName>
        <fullName evidence="9">Membrane protein</fullName>
    </submittedName>
</protein>
<evidence type="ECO:0000313" key="10">
    <source>
        <dbReference type="Proteomes" id="UP000391834"/>
    </source>
</evidence>
<comment type="subcellular location">
    <subcellularLocation>
        <location evidence="1">Cell outer membrane</location>
    </subcellularLocation>
</comment>
<dbReference type="Proteomes" id="UP000391834">
    <property type="component" value="Unassembled WGS sequence"/>
</dbReference>
<dbReference type="GO" id="GO:0015562">
    <property type="term" value="F:efflux transmembrane transporter activity"/>
    <property type="evidence" value="ECO:0007669"/>
    <property type="project" value="InterPro"/>
</dbReference>
<dbReference type="Pfam" id="PF02321">
    <property type="entry name" value="OEP"/>
    <property type="match status" value="2"/>
</dbReference>
<keyword evidence="6" id="KW-0472">Membrane</keyword>
<proteinExistence type="inferred from homology"/>
<gene>
    <name evidence="9" type="ORF">PbJCM13498_15200</name>
</gene>
<evidence type="ECO:0000256" key="3">
    <source>
        <dbReference type="ARBA" id="ARBA00022448"/>
    </source>
</evidence>
<accession>A0A5M4AZ16</accession>
<dbReference type="PANTHER" id="PTHR30026:SF5">
    <property type="entry name" value="ABC-TYPE EFFLUX SYSTEM SECRETIN COMPONENT"/>
    <property type="match status" value="1"/>
</dbReference>
<dbReference type="PANTHER" id="PTHR30026">
    <property type="entry name" value="OUTER MEMBRANE PROTEIN TOLC"/>
    <property type="match status" value="1"/>
</dbReference>
<evidence type="ECO:0000256" key="2">
    <source>
        <dbReference type="ARBA" id="ARBA00007613"/>
    </source>
</evidence>
<sequence>MTLTVPSAWAQEGESDAADTVTISFADALHQLYEANGMIKMAGSEKKQSEYEKKATGGLRFPHVSLSANYVAMSDPIHLDLTPVKDAITPLYQTLAGYGSFSPDVATPQIRQQLAAGLEQIEGTNWIQIIQKDRFGTVDATMFWPLFTGGKIDAANKAAEIKVEVADAKLKATSAEQVSDLVQRYFGLRLAEKVVEVRREVMEGMAKHLDDARKLEANGMIAAAERLHAEVAYADAEREFNKAQRDADLIRTSLQSTLEKNGNFFPSTSLFLTANLGDLEEFKSEALANNPGLSQIQSKKMLADQGIKKEKSAWYPDVYMMGTANVYNKDLSEYMPDWYVGVGLKFDLFDGRARVNKIHAARSAKDQVEAYERKVRFDIQTAVTKLYLEMQNDNEQYQSLGKSLEFADEYLRVKNKAFQQGLASSTDVVDASLNLSKTRIERLKVVYEFDVMLAKMLEICGRSNDFETIRMNNQGISYEQ</sequence>
<name>A0A5M4AZ16_9BACT</name>
<keyword evidence="8" id="KW-0175">Coiled coil</keyword>
<dbReference type="AlphaFoldDB" id="A0A5M4AZ16"/>
<organism evidence="9 10">
    <name type="scientific">Prolixibacter bellariivorans</name>
    <dbReference type="NCBI Taxonomy" id="314319"/>
    <lineage>
        <taxon>Bacteria</taxon>
        <taxon>Pseudomonadati</taxon>
        <taxon>Bacteroidota</taxon>
        <taxon>Bacteroidia</taxon>
        <taxon>Marinilabiliales</taxon>
        <taxon>Prolixibacteraceae</taxon>
        <taxon>Prolixibacter</taxon>
    </lineage>
</organism>
<dbReference type="InterPro" id="IPR051906">
    <property type="entry name" value="TolC-like"/>
</dbReference>
<dbReference type="EMBL" id="BLAX01000001">
    <property type="protein sequence ID" value="GET32657.1"/>
    <property type="molecule type" value="Genomic_DNA"/>
</dbReference>
<reference evidence="9 10" key="1">
    <citation type="submission" date="2019-10" db="EMBL/GenBank/DDBJ databases">
        <title>Prolixibacter strains distinguished by the presence of nitrate reductase genes were adept at nitrate-dependent anaerobic corrosion of metallic iron and carbon steel.</title>
        <authorList>
            <person name="Iino T."/>
            <person name="Shono N."/>
            <person name="Ito K."/>
            <person name="Nakamura R."/>
            <person name="Sueoka K."/>
            <person name="Harayama S."/>
            <person name="Ohkuma M."/>
        </authorList>
    </citation>
    <scope>NUCLEOTIDE SEQUENCE [LARGE SCALE GENOMIC DNA]</scope>
    <source>
        <strain evidence="9 10">JCM 13498</strain>
    </source>
</reference>
<evidence type="ECO:0000256" key="1">
    <source>
        <dbReference type="ARBA" id="ARBA00004442"/>
    </source>
</evidence>
<keyword evidence="4" id="KW-1134">Transmembrane beta strand</keyword>
<dbReference type="InterPro" id="IPR003423">
    <property type="entry name" value="OMP_efflux"/>
</dbReference>
<evidence type="ECO:0000256" key="5">
    <source>
        <dbReference type="ARBA" id="ARBA00022692"/>
    </source>
</evidence>
<comment type="similarity">
    <text evidence="2">Belongs to the outer membrane factor (OMF) (TC 1.B.17) family.</text>
</comment>
<evidence type="ECO:0000256" key="7">
    <source>
        <dbReference type="ARBA" id="ARBA00023237"/>
    </source>
</evidence>
<evidence type="ECO:0000256" key="8">
    <source>
        <dbReference type="SAM" id="Coils"/>
    </source>
</evidence>
<dbReference type="GO" id="GO:1990281">
    <property type="term" value="C:efflux pump complex"/>
    <property type="evidence" value="ECO:0007669"/>
    <property type="project" value="TreeGrafter"/>
</dbReference>
<keyword evidence="3" id="KW-0813">Transport</keyword>